<gene>
    <name evidence="3" type="ORF">CJEDD_09530</name>
</gene>
<dbReference type="EMBL" id="CP063194">
    <property type="protein sequence ID" value="WCZ39491.1"/>
    <property type="molecule type" value="Genomic_DNA"/>
</dbReference>
<evidence type="ECO:0000313" key="4">
    <source>
        <dbReference type="Proteomes" id="UP001218071"/>
    </source>
</evidence>
<dbReference type="PANTHER" id="PTHR33295">
    <property type="entry name" value="ATPASE"/>
    <property type="match status" value="1"/>
</dbReference>
<proteinExistence type="predicted"/>
<organism evidence="3 4">
    <name type="scientific">Corynebacterium jeddahense</name>
    <dbReference type="NCBI Taxonomy" id="1414719"/>
    <lineage>
        <taxon>Bacteria</taxon>
        <taxon>Bacillati</taxon>
        <taxon>Actinomycetota</taxon>
        <taxon>Actinomycetes</taxon>
        <taxon>Mycobacteriales</taxon>
        <taxon>Corynebacteriaceae</taxon>
        <taxon>Corynebacterium</taxon>
    </lineage>
</organism>
<dbReference type="InterPro" id="IPR041682">
    <property type="entry name" value="AAA_14"/>
</dbReference>
<dbReference type="Proteomes" id="UP001218071">
    <property type="component" value="Chromosome"/>
</dbReference>
<dbReference type="RefSeq" id="WP_081764519.1">
    <property type="nucleotide sequence ID" value="NZ_CBYN010000043.1"/>
</dbReference>
<keyword evidence="4" id="KW-1185">Reference proteome</keyword>
<feature type="domain" description="DUF4143" evidence="2">
    <location>
        <begin position="203"/>
        <end position="349"/>
    </location>
</feature>
<accession>A0ABY7ULA8</accession>
<feature type="domain" description="AAA" evidence="1">
    <location>
        <begin position="23"/>
        <end position="149"/>
    </location>
</feature>
<protein>
    <recommendedName>
        <fullName evidence="5">ATPase</fullName>
    </recommendedName>
</protein>
<sequence length="405" mass="44865">MNILPRPQYLAELRAVEGNDLVRLLTGVRRSGKSTLLELYRHELVADGVDPDAILTINFEDLAYDPLRDAAAFHAHVRDSVERGVTHLHVDEVQELDQWARVINSLRASGDLEICVTGSNASMFAGEGLTYLAGRYVTVEVFPLSLAEFRLFTSAEDGESAEPVEESYQKWMTVGGFARSVLAESPDMTRQLNRDLFDSIFTRDIAIRGGVRDTSVFLKVAAFVMDNAGSPLSANKVANTLTSQGHKVSTDTVDRYLALMVDAHLVYPCHRYDTRGRGWLKSTPKYYWVDAGLRDALTGRRGSNTGHDLENQVYLELLRQRFELFTGVGPGGEIDFLARKGDETRFIQVALSALDESVLQRELASFRGLPPGANCVLLTGERIPLATGQVTHVNAFDFLARRAAL</sequence>
<dbReference type="PANTHER" id="PTHR33295:SF20">
    <property type="entry name" value="ATPASE"/>
    <property type="match status" value="1"/>
</dbReference>
<evidence type="ECO:0000259" key="1">
    <source>
        <dbReference type="Pfam" id="PF13173"/>
    </source>
</evidence>
<dbReference type="InterPro" id="IPR027417">
    <property type="entry name" value="P-loop_NTPase"/>
</dbReference>
<evidence type="ECO:0000259" key="2">
    <source>
        <dbReference type="Pfam" id="PF13635"/>
    </source>
</evidence>
<dbReference type="SUPFAM" id="SSF52540">
    <property type="entry name" value="P-loop containing nucleoside triphosphate hydrolases"/>
    <property type="match status" value="1"/>
</dbReference>
<reference evidence="3 4" key="1">
    <citation type="submission" date="2020-10" db="EMBL/GenBank/DDBJ databases">
        <title>Complete genome sequence of Corynebacterium jeddahense DSM 45997, type strain of Corynebacterium jeddahense.</title>
        <authorList>
            <person name="Busche T."/>
            <person name="Kalinowski J."/>
            <person name="Ruckert C."/>
        </authorList>
    </citation>
    <scope>NUCLEOTIDE SEQUENCE [LARGE SCALE GENOMIC DNA]</scope>
    <source>
        <strain evidence="3 4">DSM 45997</strain>
    </source>
</reference>
<dbReference type="InterPro" id="IPR025420">
    <property type="entry name" value="DUF4143"/>
</dbReference>
<dbReference type="Pfam" id="PF13173">
    <property type="entry name" value="AAA_14"/>
    <property type="match status" value="1"/>
</dbReference>
<name>A0ABY7ULA8_9CORY</name>
<evidence type="ECO:0008006" key="5">
    <source>
        <dbReference type="Google" id="ProtNLM"/>
    </source>
</evidence>
<evidence type="ECO:0000313" key="3">
    <source>
        <dbReference type="EMBL" id="WCZ39491.1"/>
    </source>
</evidence>
<dbReference type="Pfam" id="PF13635">
    <property type="entry name" value="DUF4143"/>
    <property type="match status" value="1"/>
</dbReference>